<proteinExistence type="inferred from homology"/>
<comment type="similarity">
    <text evidence="1">Belongs to the class V-like SAM-binding methyltransferase superfamily. Histone-lysine methyltransferase family. SETD6 subfamily.</text>
</comment>
<feature type="domain" description="SET" evidence="3">
    <location>
        <begin position="17"/>
        <end position="283"/>
    </location>
</feature>
<reference evidence="4 5" key="1">
    <citation type="journal article" date="2017" name="Nat. Commun.">
        <title>Genome assembly with in vitro proximity ligation data and whole-genome triplication in lettuce.</title>
        <authorList>
            <person name="Reyes-Chin-Wo S."/>
            <person name="Wang Z."/>
            <person name="Yang X."/>
            <person name="Kozik A."/>
            <person name="Arikit S."/>
            <person name="Song C."/>
            <person name="Xia L."/>
            <person name="Froenicke L."/>
            <person name="Lavelle D.O."/>
            <person name="Truco M.J."/>
            <person name="Xia R."/>
            <person name="Zhu S."/>
            <person name="Xu C."/>
            <person name="Xu H."/>
            <person name="Xu X."/>
            <person name="Cox K."/>
            <person name="Korf I."/>
            <person name="Meyers B.C."/>
            <person name="Michelmore R.W."/>
        </authorList>
    </citation>
    <scope>NUCLEOTIDE SEQUENCE [LARGE SCALE GENOMIC DNA]</scope>
    <source>
        <strain evidence="5">cv. Salinas</strain>
        <tissue evidence="4">Seedlings</tissue>
    </source>
</reference>
<dbReference type="AlphaFoldDB" id="A0A9R1WB02"/>
<keyword evidence="1" id="KW-0949">S-adenosyl-L-methionine</keyword>
<comment type="caution">
    <text evidence="4">The sequence shown here is derived from an EMBL/GenBank/DDBJ whole genome shotgun (WGS) entry which is preliminary data.</text>
</comment>
<dbReference type="GO" id="GO:0016279">
    <property type="term" value="F:protein-lysine N-methyltransferase activity"/>
    <property type="evidence" value="ECO:0000318"/>
    <property type="project" value="GO_Central"/>
</dbReference>
<evidence type="ECO:0000313" key="4">
    <source>
        <dbReference type="EMBL" id="KAJ0221795.1"/>
    </source>
</evidence>
<sequence length="498" mass="56510">MASSRRMRAFKRWMKYQSVEYSDALDLIIQQEDQQVSVKALCDLHEGDLIATIPKRSCLTVKSSAVCHLIEDFCLEGYMALSVALMFEKSLGQNSPWYDYLHLMPDCNPDVPLLWSLDEIDHLLMGTELHKTVKEDKALVYDDWKACIVPFVESAPIELNPEDFGVEQYFAAKSLISSRSFQIDDHYGFGMVPLADLFNHKTNAEDVHFTSVSDDDTSENIEEQVVDDDDDDRDGDPQNESNVASPKSDFNGDDDGVSPTTEILEMIMVRDVKAGAEVFNTYGSMGNAALLHRYGFTEPDNPYDIINIDLDIVLQWSSSLFSSRHTRTRLSFWKSLLHLHHPESQNQQIEYFEISYEGEPELELLKLIFIILLPEKEYNDLYHGVSNGQKFGKSRIVLGEVSETNKDVLLTENVRRGLLSVVDIRERCYGLRSMEDDVEALRKCCNNVLEKKLYHSLVLRVSERRILEKLRGYAGGGGGGGGRWINNGCNGSTMKKNV</sequence>
<dbReference type="InterPro" id="IPR011383">
    <property type="entry name" value="N-lys_methylase_SETD6"/>
</dbReference>
<dbReference type="InterPro" id="IPR050600">
    <property type="entry name" value="SETD3_SETD6_MTase"/>
</dbReference>
<dbReference type="PIRSF" id="PIRSF011771">
    <property type="entry name" value="RMS1_SET"/>
    <property type="match status" value="1"/>
</dbReference>
<feature type="region of interest" description="Disordered" evidence="2">
    <location>
        <begin position="210"/>
        <end position="256"/>
    </location>
</feature>
<dbReference type="GO" id="GO:0005634">
    <property type="term" value="C:nucleus"/>
    <property type="evidence" value="ECO:0000318"/>
    <property type="project" value="GO_Central"/>
</dbReference>
<name>A0A9R1WB02_LACSA</name>
<dbReference type="SUPFAM" id="SSF82199">
    <property type="entry name" value="SET domain"/>
    <property type="match status" value="1"/>
</dbReference>
<feature type="compositionally biased region" description="Acidic residues" evidence="2">
    <location>
        <begin position="213"/>
        <end position="234"/>
    </location>
</feature>
<evidence type="ECO:0000313" key="5">
    <source>
        <dbReference type="Proteomes" id="UP000235145"/>
    </source>
</evidence>
<keyword evidence="1" id="KW-0808">Transferase</keyword>
<dbReference type="CDD" id="cd10527">
    <property type="entry name" value="SET_LSMT"/>
    <property type="match status" value="1"/>
</dbReference>
<dbReference type="Gene3D" id="3.90.1410.10">
    <property type="entry name" value="set domain protein methyltransferase, domain 1"/>
    <property type="match status" value="1"/>
</dbReference>
<dbReference type="PROSITE" id="PS50280">
    <property type="entry name" value="SET"/>
    <property type="match status" value="1"/>
</dbReference>
<gene>
    <name evidence="4" type="ORF">LSAT_V11C200064280</name>
</gene>
<dbReference type="EMBL" id="NBSK02000002">
    <property type="protein sequence ID" value="KAJ0221795.1"/>
    <property type="molecule type" value="Genomic_DNA"/>
</dbReference>
<comment type="function">
    <text evidence="1">Protein-lysine N-methyltransferase.</text>
</comment>
<dbReference type="PANTHER" id="PTHR13271">
    <property type="entry name" value="UNCHARACTERIZED PUTATIVE METHYLTRANSFERASE"/>
    <property type="match status" value="1"/>
</dbReference>
<keyword evidence="1" id="KW-0539">Nucleus</keyword>
<protein>
    <recommendedName>
        <fullName evidence="1">N-lysine methyltransferase</fullName>
        <ecNumber evidence="1">2.1.1.-</ecNumber>
    </recommendedName>
</protein>
<dbReference type="InterPro" id="IPR001214">
    <property type="entry name" value="SET_dom"/>
</dbReference>
<comment type="subcellular location">
    <subcellularLocation>
        <location evidence="1">Nucleus</location>
    </subcellularLocation>
</comment>
<dbReference type="EC" id="2.1.1.-" evidence="1"/>
<dbReference type="PANTHER" id="PTHR13271:SF34">
    <property type="entry name" value="N-LYSINE METHYLTRANSFERASE SETD6"/>
    <property type="match status" value="1"/>
</dbReference>
<dbReference type="Gramene" id="rna-gnl|WGS:NBSK|LSAT_2X40340_mrna">
    <property type="protein sequence ID" value="cds-PLY70287.1"/>
    <property type="gene ID" value="gene-LSAT_2X40340"/>
</dbReference>
<keyword evidence="1" id="KW-0489">Methyltransferase</keyword>
<dbReference type="GO" id="GO:0032259">
    <property type="term" value="P:methylation"/>
    <property type="evidence" value="ECO:0007669"/>
    <property type="project" value="UniProtKB-KW"/>
</dbReference>
<dbReference type="InterPro" id="IPR046341">
    <property type="entry name" value="SET_dom_sf"/>
</dbReference>
<evidence type="ECO:0000256" key="2">
    <source>
        <dbReference type="SAM" id="MobiDB-lite"/>
    </source>
</evidence>
<accession>A0A9R1WB02</accession>
<keyword evidence="5" id="KW-1185">Reference proteome</keyword>
<dbReference type="OrthoDB" id="441812at2759"/>
<evidence type="ECO:0000256" key="1">
    <source>
        <dbReference type="PIRNR" id="PIRNR011771"/>
    </source>
</evidence>
<organism evidence="4 5">
    <name type="scientific">Lactuca sativa</name>
    <name type="common">Garden lettuce</name>
    <dbReference type="NCBI Taxonomy" id="4236"/>
    <lineage>
        <taxon>Eukaryota</taxon>
        <taxon>Viridiplantae</taxon>
        <taxon>Streptophyta</taxon>
        <taxon>Embryophyta</taxon>
        <taxon>Tracheophyta</taxon>
        <taxon>Spermatophyta</taxon>
        <taxon>Magnoliopsida</taxon>
        <taxon>eudicotyledons</taxon>
        <taxon>Gunneridae</taxon>
        <taxon>Pentapetalae</taxon>
        <taxon>asterids</taxon>
        <taxon>campanulids</taxon>
        <taxon>Asterales</taxon>
        <taxon>Asteraceae</taxon>
        <taxon>Cichorioideae</taxon>
        <taxon>Cichorieae</taxon>
        <taxon>Lactucinae</taxon>
        <taxon>Lactuca</taxon>
    </lineage>
</organism>
<evidence type="ECO:0000259" key="3">
    <source>
        <dbReference type="PROSITE" id="PS50280"/>
    </source>
</evidence>
<dbReference type="Proteomes" id="UP000235145">
    <property type="component" value="Unassembled WGS sequence"/>
</dbReference>